<keyword evidence="1" id="KW-0472">Membrane</keyword>
<keyword evidence="2" id="KW-0808">Transferase</keyword>
<dbReference type="GO" id="GO:0016746">
    <property type="term" value="F:acyltransferase activity"/>
    <property type="evidence" value="ECO:0007669"/>
    <property type="project" value="UniProtKB-KW"/>
</dbReference>
<keyword evidence="1" id="KW-0812">Transmembrane</keyword>
<evidence type="ECO:0000313" key="2">
    <source>
        <dbReference type="EMBL" id="NYF88910.1"/>
    </source>
</evidence>
<feature type="transmembrane region" description="Helical" evidence="1">
    <location>
        <begin position="130"/>
        <end position="146"/>
    </location>
</feature>
<keyword evidence="1" id="KW-1133">Transmembrane helix</keyword>
<feature type="transmembrane region" description="Helical" evidence="1">
    <location>
        <begin position="364"/>
        <end position="389"/>
    </location>
</feature>
<keyword evidence="2" id="KW-0012">Acyltransferase</keyword>
<reference evidence="2 3" key="1">
    <citation type="submission" date="2020-07" db="EMBL/GenBank/DDBJ databases">
        <title>Genomic Encyclopedia of Type Strains, Phase IV (KMG-V): Genome sequencing to study the core and pangenomes of soil and plant-associated prokaryotes.</title>
        <authorList>
            <person name="Whitman W."/>
        </authorList>
    </citation>
    <scope>NUCLEOTIDE SEQUENCE [LARGE SCALE GENOMIC DNA]</scope>
    <source>
        <strain evidence="2 3">M8UP22</strain>
    </source>
</reference>
<accession>A0A852VB43</accession>
<feature type="transmembrane region" description="Helical" evidence="1">
    <location>
        <begin position="231"/>
        <end position="253"/>
    </location>
</feature>
<evidence type="ECO:0000256" key="1">
    <source>
        <dbReference type="SAM" id="Phobius"/>
    </source>
</evidence>
<dbReference type="EMBL" id="JACCCU010000001">
    <property type="protein sequence ID" value="NYF88910.1"/>
    <property type="molecule type" value="Genomic_DNA"/>
</dbReference>
<gene>
    <name evidence="2" type="ORF">HDF08_000977</name>
</gene>
<protein>
    <submittedName>
        <fullName evidence="2">Acyltransferase</fullName>
    </submittedName>
</protein>
<dbReference type="Proteomes" id="UP000564385">
    <property type="component" value="Unassembled WGS sequence"/>
</dbReference>
<feature type="transmembrane region" description="Helical" evidence="1">
    <location>
        <begin position="97"/>
        <end position="118"/>
    </location>
</feature>
<feature type="transmembrane region" description="Helical" evidence="1">
    <location>
        <begin position="265"/>
        <end position="289"/>
    </location>
</feature>
<dbReference type="AlphaFoldDB" id="A0A852VB43"/>
<feature type="transmembrane region" description="Helical" evidence="1">
    <location>
        <begin position="67"/>
        <end position="85"/>
    </location>
</feature>
<feature type="transmembrane region" description="Helical" evidence="1">
    <location>
        <begin position="323"/>
        <end position="344"/>
    </location>
</feature>
<comment type="caution">
    <text evidence="2">The sequence shown here is derived from an EMBL/GenBank/DDBJ whole genome shotgun (WGS) entry which is preliminary data.</text>
</comment>
<evidence type="ECO:0000313" key="3">
    <source>
        <dbReference type="Proteomes" id="UP000564385"/>
    </source>
</evidence>
<sequence>MGAAVDIIPPQRNVAVDAYRGLVMLLMMGEVMQFETVAHSFPNSTLWRILSFNQTHVQWVGMGLHDMIQPSFTFLVGVALPYSLRSRHRKGETFQRMVGHTIWRSFLLVALGIFLRSIHSEMTNFTFEDTLTQIGLGYTFAFLLTFVRPRWQWTAFGVILFGYWLAWALYPAPGPAFPYASVGVPDDWHQHLLHGFASHWNKNSNLGQAFDLWFLNLFPRPSRFLFNDGGYLTLSFIPTLGTMLLGLAAGRWLIADKPNVPLRKFLTAAVILIAAGLLLHFTGICPIVKRIWTPAWTLFSGGMCFLFLAAFSWIVDIKKHTRLAFPLVVIGMNSIAAYLMAHLFEDFVESSFRINLRMATLNIFGTALEPVTLGLLTLAVYWLILHWMFRNKIFLRI</sequence>
<proteinExistence type="predicted"/>
<name>A0A852VB43_9BACT</name>
<dbReference type="PANTHER" id="PTHR31061">
    <property type="entry name" value="LD22376P"/>
    <property type="match status" value="1"/>
</dbReference>
<feature type="transmembrane region" description="Helical" evidence="1">
    <location>
        <begin position="153"/>
        <end position="170"/>
    </location>
</feature>
<dbReference type="PANTHER" id="PTHR31061:SF24">
    <property type="entry name" value="LD22376P"/>
    <property type="match status" value="1"/>
</dbReference>
<feature type="transmembrane region" description="Helical" evidence="1">
    <location>
        <begin position="295"/>
        <end position="316"/>
    </location>
</feature>
<organism evidence="2 3">
    <name type="scientific">Tunturiibacter lichenicola</name>
    <dbReference type="NCBI Taxonomy" id="2051959"/>
    <lineage>
        <taxon>Bacteria</taxon>
        <taxon>Pseudomonadati</taxon>
        <taxon>Acidobacteriota</taxon>
        <taxon>Terriglobia</taxon>
        <taxon>Terriglobales</taxon>
        <taxon>Acidobacteriaceae</taxon>
        <taxon>Tunturiibacter</taxon>
    </lineage>
</organism>